<dbReference type="OrthoDB" id="293507at2157"/>
<protein>
    <submittedName>
        <fullName evidence="3">Uncharacterized protein</fullName>
    </submittedName>
</protein>
<proteinExistence type="predicted"/>
<dbReference type="Proteomes" id="UP000053157">
    <property type="component" value="Unassembled WGS sequence"/>
</dbReference>
<evidence type="ECO:0000313" key="4">
    <source>
        <dbReference type="Proteomes" id="UP000053157"/>
    </source>
</evidence>
<dbReference type="Pfam" id="PF26259">
    <property type="entry name" value="DUF8063"/>
    <property type="match status" value="1"/>
</dbReference>
<reference evidence="3 4" key="1">
    <citation type="submission" date="2015-12" db="EMBL/GenBank/DDBJ databases">
        <title>Haloferax profundi sp. nov. isolated from the Discovery deep brine-seawater interface in the Red Sea.</title>
        <authorList>
            <person name="Zhang G."/>
            <person name="Stingl U."/>
            <person name="Rashid M."/>
        </authorList>
    </citation>
    <scope>NUCLEOTIDE SEQUENCE [LARGE SCALE GENOMIC DNA]</scope>
    <source>
        <strain evidence="3 4">SB29</strain>
    </source>
</reference>
<dbReference type="AlphaFoldDB" id="A0A0W1R275"/>
<sequence>MKIRTLTLVSCIALLLVATGSVAAQENSTATASAPTETTTVAATSTASESSNATNSSTTYFGDVAGDRAVRIVSAEYVDGTAVLVLESDLPRTVTVTAPTGSTSAGAAAGNLVSRPIPPGRTTIRIDSPEPRVTIVTSYSIENGKYTEIRFEDGSALIAGPFTGKDVRDAAIGGALGTGFGALLIIVRRRFGLHRGMERVA</sequence>
<comment type="caution">
    <text evidence="3">The sequence shown here is derived from an EMBL/GenBank/DDBJ whole genome shotgun (WGS) entry which is preliminary data.</text>
</comment>
<dbReference type="InterPro" id="IPR058376">
    <property type="entry name" value="DUF8063"/>
</dbReference>
<keyword evidence="2" id="KW-0472">Membrane</keyword>
<organism evidence="3 4">
    <name type="scientific">Haloferax profundi</name>
    <dbReference type="NCBI Taxonomy" id="1544718"/>
    <lineage>
        <taxon>Archaea</taxon>
        <taxon>Methanobacteriati</taxon>
        <taxon>Methanobacteriota</taxon>
        <taxon>Stenosarchaea group</taxon>
        <taxon>Halobacteria</taxon>
        <taxon>Halobacteriales</taxon>
        <taxon>Haloferacaceae</taxon>
        <taxon>Haloferax</taxon>
    </lineage>
</organism>
<keyword evidence="2" id="KW-0812">Transmembrane</keyword>
<dbReference type="EMBL" id="LOPV01000715">
    <property type="protein sequence ID" value="KTG07546.1"/>
    <property type="molecule type" value="Genomic_DNA"/>
</dbReference>
<keyword evidence="2" id="KW-1133">Transmembrane helix</keyword>
<accession>A0A0W1R275</accession>
<name>A0A0W1R275_9EURY</name>
<feature type="region of interest" description="Disordered" evidence="1">
    <location>
        <begin position="26"/>
        <end position="58"/>
    </location>
</feature>
<keyword evidence="4" id="KW-1185">Reference proteome</keyword>
<evidence type="ECO:0000256" key="1">
    <source>
        <dbReference type="SAM" id="MobiDB-lite"/>
    </source>
</evidence>
<evidence type="ECO:0000256" key="2">
    <source>
        <dbReference type="SAM" id="Phobius"/>
    </source>
</evidence>
<dbReference type="RefSeq" id="WP_058573871.1">
    <property type="nucleotide sequence ID" value="NZ_LOPV01000715.1"/>
</dbReference>
<feature type="transmembrane region" description="Helical" evidence="2">
    <location>
        <begin position="170"/>
        <end position="187"/>
    </location>
</feature>
<evidence type="ECO:0000313" key="3">
    <source>
        <dbReference type="EMBL" id="KTG07546.1"/>
    </source>
</evidence>
<gene>
    <name evidence="3" type="ORF">AUR66_05030</name>
</gene>